<dbReference type="Proteomes" id="UP000254875">
    <property type="component" value="Unassembled WGS sequence"/>
</dbReference>
<name>A0A370NDC9_9BURK</name>
<reference evidence="3" key="1">
    <citation type="submission" date="2018-05" db="EMBL/GenBank/DDBJ databases">
        <authorList>
            <person name="Feng T."/>
        </authorList>
    </citation>
    <scope>NUCLEOTIDE SEQUENCE [LARGE SCALE GENOMIC DNA]</scope>
    <source>
        <strain evidence="3">S27</strain>
    </source>
</reference>
<proteinExistence type="predicted"/>
<dbReference type="AlphaFoldDB" id="A0A370NDC9"/>
<dbReference type="NCBIfam" id="TIGR03359">
    <property type="entry name" value="VI_chp_6"/>
    <property type="match status" value="1"/>
</dbReference>
<organism evidence="2 3">
    <name type="scientific">Paraburkholderia lacunae</name>
    <dbReference type="NCBI Taxonomy" id="2211104"/>
    <lineage>
        <taxon>Bacteria</taxon>
        <taxon>Pseudomonadati</taxon>
        <taxon>Pseudomonadota</taxon>
        <taxon>Betaproteobacteria</taxon>
        <taxon>Burkholderiales</taxon>
        <taxon>Burkholderiaceae</taxon>
        <taxon>Paraburkholderia</taxon>
    </lineage>
</organism>
<evidence type="ECO:0000313" key="3">
    <source>
        <dbReference type="Proteomes" id="UP000254875"/>
    </source>
</evidence>
<gene>
    <name evidence="2" type="primary">vasA</name>
    <name evidence="2" type="ORF">DLM46_05085</name>
</gene>
<dbReference type="EMBL" id="QHKS01000003">
    <property type="protein sequence ID" value="RDK03607.1"/>
    <property type="molecule type" value="Genomic_DNA"/>
</dbReference>
<dbReference type="InterPro" id="IPR010272">
    <property type="entry name" value="T6SS_TssF"/>
</dbReference>
<protein>
    <submittedName>
        <fullName evidence="2">Type VI secretion system baseplate subunit TssF</fullName>
    </submittedName>
</protein>
<evidence type="ECO:0000313" key="2">
    <source>
        <dbReference type="EMBL" id="RDK03607.1"/>
    </source>
</evidence>
<keyword evidence="3" id="KW-1185">Reference proteome</keyword>
<comment type="caution">
    <text evidence="2">The sequence shown here is derived from an EMBL/GenBank/DDBJ whole genome shotgun (WGS) entry which is preliminary data.</text>
</comment>
<feature type="region of interest" description="Disordered" evidence="1">
    <location>
        <begin position="1"/>
        <end position="40"/>
    </location>
</feature>
<feature type="compositionally biased region" description="Basic residues" evidence="1">
    <location>
        <begin position="17"/>
        <end position="26"/>
    </location>
</feature>
<dbReference type="PANTHER" id="PTHR35370">
    <property type="entry name" value="CYTOPLASMIC PROTEIN-RELATED-RELATED"/>
    <property type="match status" value="1"/>
</dbReference>
<accession>A0A370NDC9</accession>
<dbReference type="PANTHER" id="PTHR35370:SF1">
    <property type="entry name" value="TYPE VI SECRETION SYSTEM COMPONENT TSSF1"/>
    <property type="match status" value="1"/>
</dbReference>
<evidence type="ECO:0000256" key="1">
    <source>
        <dbReference type="SAM" id="MobiDB-lite"/>
    </source>
</evidence>
<dbReference type="Pfam" id="PF05947">
    <property type="entry name" value="T6SS_TssF"/>
    <property type="match status" value="1"/>
</dbReference>
<sequence>MLCRRPGIEPRSGQLAHRTKPARHRIRDSVSQAQRPCQPGPVKPDDFCFPDKFAFVDIDLARLVRACGPCRRLTLHLPVVNMPVDTPSGRALEMLSATHLRLFCSPVVNLFKREAVPVVLKSGVYTYPIAPQALLMQGIEVHSIDAVRMTPHGAPDAQGSIVIPPFHGLVHEPVHERSIDTPAPYWIAHRDRREHPGSPLRQAELTFVDRDGTPIKPDTDQIAIDLTCTNADRPSALPFGTPDGDLLNENENLAARISLLRRASPSQTRPQDPGTLWRLIAGMTPHALTLQPSGLSGLKDLLNLHLAGASRAAPQIDAITRLDHKSVVQWMALKPMSTFVRGIEIALTVDESAFTAFSLHTFSGVIDRFFAPYAPSNGFVRLVIHATGSGRELRRCRPQFGASPLL</sequence>